<dbReference type="FunFam" id="1.10.10.570:FF:000003">
    <property type="entry name" value="Vacuolar protein-sorting-associated protein 25"/>
    <property type="match status" value="1"/>
</dbReference>
<name>A0A9W8E4T3_9FUNG</name>
<keyword evidence="4" id="KW-0813">Transport</keyword>
<dbReference type="GO" id="GO:0042803">
    <property type="term" value="F:protein homodimerization activity"/>
    <property type="evidence" value="ECO:0007669"/>
    <property type="project" value="TreeGrafter"/>
</dbReference>
<keyword evidence="5" id="KW-0963">Cytoplasm</keyword>
<dbReference type="Proteomes" id="UP001150925">
    <property type="component" value="Unassembled WGS sequence"/>
</dbReference>
<dbReference type="InterPro" id="IPR014041">
    <property type="entry name" value="ESCRT-II_cplx_Vps25-sub_N"/>
</dbReference>
<dbReference type="InterPro" id="IPR008570">
    <property type="entry name" value="ESCRT-II_cplx_Vps25-sub"/>
</dbReference>
<dbReference type="PANTHER" id="PTHR13149:SF0">
    <property type="entry name" value="VACUOLAR PROTEIN-SORTING-ASSOCIATED PROTEIN 25"/>
    <property type="match status" value="1"/>
</dbReference>
<evidence type="ECO:0000256" key="5">
    <source>
        <dbReference type="ARBA" id="ARBA00022490"/>
    </source>
</evidence>
<proteinExistence type="inferred from homology"/>
<dbReference type="GO" id="GO:0016236">
    <property type="term" value="P:macroautophagy"/>
    <property type="evidence" value="ECO:0007669"/>
    <property type="project" value="UniProtKB-ARBA"/>
</dbReference>
<gene>
    <name evidence="8" type="ORF">IWQ62_005120</name>
</gene>
<dbReference type="FunFam" id="1.10.10.10:FF:000141">
    <property type="entry name" value="vacuolar protein-sorting-associated protein 25"/>
    <property type="match status" value="1"/>
</dbReference>
<feature type="non-terminal residue" evidence="8">
    <location>
        <position position="172"/>
    </location>
</feature>
<dbReference type="GO" id="GO:0043328">
    <property type="term" value="P:protein transport to vacuole involved in ubiquitin-dependent protein catabolic process via the multivesicular body sorting pathway"/>
    <property type="evidence" value="ECO:0007669"/>
    <property type="project" value="TreeGrafter"/>
</dbReference>
<dbReference type="InterPro" id="IPR036388">
    <property type="entry name" value="WH-like_DNA-bd_sf"/>
</dbReference>
<dbReference type="SUPFAM" id="SSF46785">
    <property type="entry name" value="Winged helix' DNA-binding domain"/>
    <property type="match status" value="2"/>
</dbReference>
<accession>A0A9W8E4T3</accession>
<evidence type="ECO:0000313" key="8">
    <source>
        <dbReference type="EMBL" id="KAJ1957322.1"/>
    </source>
</evidence>
<protein>
    <recommendedName>
        <fullName evidence="3">Vacuolar protein-sorting-associated protein 25</fullName>
    </recommendedName>
    <alternativeName>
        <fullName evidence="7">ESCRT-II complex subunit VPS25</fullName>
    </alternativeName>
</protein>
<comment type="subcellular location">
    <subcellularLocation>
        <location evidence="1">Cytoplasm</location>
    </subcellularLocation>
</comment>
<dbReference type="InterPro" id="IPR036390">
    <property type="entry name" value="WH_DNA-bd_sf"/>
</dbReference>
<dbReference type="AlphaFoldDB" id="A0A9W8E4T3"/>
<dbReference type="Gene3D" id="1.10.10.570">
    <property type="entry name" value="Winged helix' DNA-binding domain. Chain C. Domain 1"/>
    <property type="match status" value="1"/>
</dbReference>
<dbReference type="OrthoDB" id="245150at2759"/>
<organism evidence="8 9">
    <name type="scientific">Dispira parvispora</name>
    <dbReference type="NCBI Taxonomy" id="1520584"/>
    <lineage>
        <taxon>Eukaryota</taxon>
        <taxon>Fungi</taxon>
        <taxon>Fungi incertae sedis</taxon>
        <taxon>Zoopagomycota</taxon>
        <taxon>Kickxellomycotina</taxon>
        <taxon>Dimargaritomycetes</taxon>
        <taxon>Dimargaritales</taxon>
        <taxon>Dimargaritaceae</taxon>
        <taxon>Dispira</taxon>
    </lineage>
</organism>
<evidence type="ECO:0000256" key="2">
    <source>
        <dbReference type="ARBA" id="ARBA00009674"/>
    </source>
</evidence>
<evidence type="ECO:0000313" key="9">
    <source>
        <dbReference type="Proteomes" id="UP001150925"/>
    </source>
</evidence>
<dbReference type="PANTHER" id="PTHR13149">
    <property type="entry name" value="VACUOLAR PROTEIN SORTING-ASSOCIATED PROTEIN VPS25"/>
    <property type="match status" value="1"/>
</dbReference>
<comment type="similarity">
    <text evidence="2">Belongs to the VPS25 family.</text>
</comment>
<dbReference type="GO" id="GO:0000814">
    <property type="term" value="C:ESCRT II complex"/>
    <property type="evidence" value="ECO:0007669"/>
    <property type="project" value="InterPro"/>
</dbReference>
<keyword evidence="6" id="KW-0653">Protein transport</keyword>
<comment type="caution">
    <text evidence="8">The sequence shown here is derived from an EMBL/GenBank/DDBJ whole genome shotgun (WGS) entry which is preliminary data.</text>
</comment>
<dbReference type="EMBL" id="JANBPY010001970">
    <property type="protein sequence ID" value="KAJ1957322.1"/>
    <property type="molecule type" value="Genomic_DNA"/>
</dbReference>
<reference evidence="8" key="1">
    <citation type="submission" date="2022-07" db="EMBL/GenBank/DDBJ databases">
        <title>Phylogenomic reconstructions and comparative analyses of Kickxellomycotina fungi.</title>
        <authorList>
            <person name="Reynolds N.K."/>
            <person name="Stajich J.E."/>
            <person name="Barry K."/>
            <person name="Grigoriev I.V."/>
            <person name="Crous P."/>
            <person name="Smith M.E."/>
        </authorList>
    </citation>
    <scope>NUCLEOTIDE SEQUENCE</scope>
    <source>
        <strain evidence="8">RSA 1196</strain>
    </source>
</reference>
<dbReference type="GO" id="GO:0005198">
    <property type="term" value="F:structural molecule activity"/>
    <property type="evidence" value="ECO:0007669"/>
    <property type="project" value="TreeGrafter"/>
</dbReference>
<sequence>MSNLPSRTVAFTFPPIYDFPPFYTRQPTQSTWRDQLQQWDALVRAYCQHHRIFQLDLSSAIQSNLFHNSTIDRKVSQSMVREILDHMVDQGHAEWLDDRRSAPTRCFIYWRNPEDWANVVYGWANENGQMNTVFTLYELVHDDLTIGTDFHGMDMALLKKAITLLSQTGKAQ</sequence>
<keyword evidence="9" id="KW-1185">Reference proteome</keyword>
<evidence type="ECO:0000256" key="7">
    <source>
        <dbReference type="ARBA" id="ARBA00030094"/>
    </source>
</evidence>
<evidence type="ECO:0000256" key="1">
    <source>
        <dbReference type="ARBA" id="ARBA00004496"/>
    </source>
</evidence>
<dbReference type="Pfam" id="PF05871">
    <property type="entry name" value="ESCRT-II"/>
    <property type="match status" value="1"/>
</dbReference>
<evidence type="ECO:0000256" key="6">
    <source>
        <dbReference type="ARBA" id="ARBA00022927"/>
    </source>
</evidence>
<evidence type="ECO:0000256" key="4">
    <source>
        <dbReference type="ARBA" id="ARBA00022448"/>
    </source>
</evidence>
<evidence type="ECO:0000256" key="3">
    <source>
        <dbReference type="ARBA" id="ARBA00017934"/>
    </source>
</evidence>
<dbReference type="Gene3D" id="1.10.10.10">
    <property type="entry name" value="Winged helix-like DNA-binding domain superfamily/Winged helix DNA-binding domain"/>
    <property type="match status" value="1"/>
</dbReference>